<evidence type="ECO:0008006" key="3">
    <source>
        <dbReference type="Google" id="ProtNLM"/>
    </source>
</evidence>
<evidence type="ECO:0000313" key="2">
    <source>
        <dbReference type="Proteomes" id="UP001066276"/>
    </source>
</evidence>
<comment type="caution">
    <text evidence="1">The sequence shown here is derived from an EMBL/GenBank/DDBJ whole genome shotgun (WGS) entry which is preliminary data.</text>
</comment>
<protein>
    <recommendedName>
        <fullName evidence="3">CUB domain-containing protein</fullName>
    </recommendedName>
</protein>
<dbReference type="EMBL" id="JANPWB010000012">
    <property type="protein sequence ID" value="KAJ1112899.1"/>
    <property type="molecule type" value="Genomic_DNA"/>
</dbReference>
<accession>A0AAV7NCN7</accession>
<keyword evidence="2" id="KW-1185">Reference proteome</keyword>
<sequence length="185" mass="20121">MSAQQAHPRQARLCLDGAVRLKTVPLCYTMGELKLLAPTIAADCRHTLDVSGGIRGRDCRKGENCGSDYVGLFLYRLPYYTAGTFVEEQSEGAGPAVVSFLSSESYLSGGSTSVFFRGGVAAAGETTRLSTESYSVQSFYVTLSDAIEGHGFTAYYTLMADTLLLLSLRMEEYLPRVLNLAWLTL</sequence>
<dbReference type="AlphaFoldDB" id="A0AAV7NCN7"/>
<gene>
    <name evidence="1" type="ORF">NDU88_001160</name>
</gene>
<proteinExistence type="predicted"/>
<organism evidence="1 2">
    <name type="scientific">Pleurodeles waltl</name>
    <name type="common">Iberian ribbed newt</name>
    <dbReference type="NCBI Taxonomy" id="8319"/>
    <lineage>
        <taxon>Eukaryota</taxon>
        <taxon>Metazoa</taxon>
        <taxon>Chordata</taxon>
        <taxon>Craniata</taxon>
        <taxon>Vertebrata</taxon>
        <taxon>Euteleostomi</taxon>
        <taxon>Amphibia</taxon>
        <taxon>Batrachia</taxon>
        <taxon>Caudata</taxon>
        <taxon>Salamandroidea</taxon>
        <taxon>Salamandridae</taxon>
        <taxon>Pleurodelinae</taxon>
        <taxon>Pleurodeles</taxon>
    </lineage>
</organism>
<name>A0AAV7NCN7_PLEWA</name>
<dbReference type="Proteomes" id="UP001066276">
    <property type="component" value="Chromosome 8"/>
</dbReference>
<reference evidence="1" key="1">
    <citation type="journal article" date="2022" name="bioRxiv">
        <title>Sequencing and chromosome-scale assembly of the giantPleurodeles waltlgenome.</title>
        <authorList>
            <person name="Brown T."/>
            <person name="Elewa A."/>
            <person name="Iarovenko S."/>
            <person name="Subramanian E."/>
            <person name="Araus A.J."/>
            <person name="Petzold A."/>
            <person name="Susuki M."/>
            <person name="Suzuki K.-i.T."/>
            <person name="Hayashi T."/>
            <person name="Toyoda A."/>
            <person name="Oliveira C."/>
            <person name="Osipova E."/>
            <person name="Leigh N.D."/>
            <person name="Simon A."/>
            <person name="Yun M.H."/>
        </authorList>
    </citation>
    <scope>NUCLEOTIDE SEQUENCE</scope>
    <source>
        <strain evidence="1">20211129_DDA</strain>
        <tissue evidence="1">Liver</tissue>
    </source>
</reference>
<evidence type="ECO:0000313" key="1">
    <source>
        <dbReference type="EMBL" id="KAJ1112899.1"/>
    </source>
</evidence>